<evidence type="ECO:0008006" key="5">
    <source>
        <dbReference type="Google" id="ProtNLM"/>
    </source>
</evidence>
<evidence type="ECO:0000256" key="1">
    <source>
        <dbReference type="SAM" id="MobiDB-lite"/>
    </source>
</evidence>
<dbReference type="AlphaFoldDB" id="A0A5N8WHN2"/>
<dbReference type="PROSITE" id="PS51257">
    <property type="entry name" value="PROKAR_LIPOPROTEIN"/>
    <property type="match status" value="1"/>
</dbReference>
<evidence type="ECO:0000313" key="4">
    <source>
        <dbReference type="Proteomes" id="UP000326979"/>
    </source>
</evidence>
<feature type="chain" id="PRO_5039430879" description="Lipoprotein" evidence="2">
    <location>
        <begin position="21"/>
        <end position="155"/>
    </location>
</feature>
<sequence>MRIAAAAAGLAAALVLTACSGGDDSADTESSSPSTTATADTGGGSGASGAPSKLAGSWLATTKGKAVALIVNGEEAAVFTTGGSMCEGTAKEEAGMQMIRLTCTDGSKDRTEGMVDSVNSKSLTVTWEGGVGQEKFQKAEGGKLPSGLPSATAGS</sequence>
<keyword evidence="4" id="KW-1185">Reference proteome</keyword>
<gene>
    <name evidence="3" type="ORF">FNH04_40715</name>
</gene>
<feature type="region of interest" description="Disordered" evidence="1">
    <location>
        <begin position="134"/>
        <end position="155"/>
    </location>
</feature>
<dbReference type="Proteomes" id="UP000326979">
    <property type="component" value="Unassembled WGS sequence"/>
</dbReference>
<comment type="caution">
    <text evidence="3">The sequence shown here is derived from an EMBL/GenBank/DDBJ whole genome shotgun (WGS) entry which is preliminary data.</text>
</comment>
<evidence type="ECO:0000256" key="2">
    <source>
        <dbReference type="SAM" id="SignalP"/>
    </source>
</evidence>
<protein>
    <recommendedName>
        <fullName evidence="5">Lipoprotein</fullName>
    </recommendedName>
</protein>
<proteinExistence type="predicted"/>
<feature type="signal peptide" evidence="2">
    <location>
        <begin position="1"/>
        <end position="20"/>
    </location>
</feature>
<feature type="region of interest" description="Disordered" evidence="1">
    <location>
        <begin position="22"/>
        <end position="54"/>
    </location>
</feature>
<reference evidence="3 4" key="1">
    <citation type="submission" date="2019-07" db="EMBL/GenBank/DDBJ databases">
        <title>New species of Amycolatopsis and Streptomyces.</title>
        <authorList>
            <person name="Duangmal K."/>
            <person name="Teo W.F.A."/>
            <person name="Lipun K."/>
        </authorList>
    </citation>
    <scope>NUCLEOTIDE SEQUENCE [LARGE SCALE GENOMIC DNA]</scope>
    <source>
        <strain evidence="3 4">TISTR 2346</strain>
    </source>
</reference>
<feature type="compositionally biased region" description="Low complexity" evidence="1">
    <location>
        <begin position="28"/>
        <end position="40"/>
    </location>
</feature>
<keyword evidence="2" id="KW-0732">Signal</keyword>
<organism evidence="3 4">
    <name type="scientific">Streptomyces phyllanthi</name>
    <dbReference type="NCBI Taxonomy" id="1803180"/>
    <lineage>
        <taxon>Bacteria</taxon>
        <taxon>Bacillati</taxon>
        <taxon>Actinomycetota</taxon>
        <taxon>Actinomycetes</taxon>
        <taxon>Kitasatosporales</taxon>
        <taxon>Streptomycetaceae</taxon>
        <taxon>Streptomyces</taxon>
    </lineage>
</organism>
<dbReference type="EMBL" id="VJZE01000557">
    <property type="protein sequence ID" value="MPY46004.1"/>
    <property type="molecule type" value="Genomic_DNA"/>
</dbReference>
<evidence type="ECO:0000313" key="3">
    <source>
        <dbReference type="EMBL" id="MPY46004.1"/>
    </source>
</evidence>
<accession>A0A5N8WHN2</accession>
<name>A0A5N8WHN2_9ACTN</name>